<proteinExistence type="inferred from homology"/>
<keyword evidence="7" id="KW-0449">Lipoprotein</keyword>
<accession>A0ABW5PH49</accession>
<dbReference type="NCBIfam" id="TIGR02887">
    <property type="entry name" value="spore_ger_x_C"/>
    <property type="match status" value="1"/>
</dbReference>
<dbReference type="PROSITE" id="PS51257">
    <property type="entry name" value="PROKAR_LIPOPROTEIN"/>
    <property type="match status" value="1"/>
</dbReference>
<keyword evidence="3" id="KW-0309">Germination</keyword>
<evidence type="ECO:0000256" key="5">
    <source>
        <dbReference type="ARBA" id="ARBA00023136"/>
    </source>
</evidence>
<evidence type="ECO:0000256" key="8">
    <source>
        <dbReference type="SAM" id="SignalP"/>
    </source>
</evidence>
<keyword evidence="5" id="KW-0472">Membrane</keyword>
<dbReference type="Pfam" id="PF25198">
    <property type="entry name" value="Spore_GerAC_N"/>
    <property type="match status" value="1"/>
</dbReference>
<evidence type="ECO:0000256" key="3">
    <source>
        <dbReference type="ARBA" id="ARBA00022544"/>
    </source>
</evidence>
<dbReference type="Proteomes" id="UP001597541">
    <property type="component" value="Unassembled WGS sequence"/>
</dbReference>
<protein>
    <submittedName>
        <fullName evidence="11">Ger(X)C family spore germination protein</fullName>
    </submittedName>
</protein>
<evidence type="ECO:0000256" key="2">
    <source>
        <dbReference type="ARBA" id="ARBA00007886"/>
    </source>
</evidence>
<evidence type="ECO:0000256" key="6">
    <source>
        <dbReference type="ARBA" id="ARBA00023139"/>
    </source>
</evidence>
<feature type="chain" id="PRO_5045969452" evidence="8">
    <location>
        <begin position="30"/>
        <end position="363"/>
    </location>
</feature>
<dbReference type="Gene3D" id="3.30.300.210">
    <property type="entry name" value="Nutrient germinant receptor protein C, domain 3"/>
    <property type="match status" value="1"/>
</dbReference>
<keyword evidence="4 8" id="KW-0732">Signal</keyword>
<name>A0ABW5PH49_9BACL</name>
<dbReference type="EMBL" id="JBHUME010000009">
    <property type="protein sequence ID" value="MFD2613903.1"/>
    <property type="molecule type" value="Genomic_DNA"/>
</dbReference>
<dbReference type="InterPro" id="IPR057336">
    <property type="entry name" value="GerAC_N"/>
</dbReference>
<dbReference type="RefSeq" id="WP_377604176.1">
    <property type="nucleotide sequence ID" value="NZ_JBHUME010000009.1"/>
</dbReference>
<dbReference type="PANTHER" id="PTHR35789:SF1">
    <property type="entry name" value="SPORE GERMINATION PROTEIN B3"/>
    <property type="match status" value="1"/>
</dbReference>
<comment type="similarity">
    <text evidence="2">Belongs to the GerABKC lipoprotein family.</text>
</comment>
<keyword evidence="6" id="KW-0564">Palmitate</keyword>
<feature type="domain" description="Spore germination GerAC-like C-terminal" evidence="9">
    <location>
        <begin position="200"/>
        <end position="360"/>
    </location>
</feature>
<dbReference type="PANTHER" id="PTHR35789">
    <property type="entry name" value="SPORE GERMINATION PROTEIN B3"/>
    <property type="match status" value="1"/>
</dbReference>
<reference evidence="12" key="1">
    <citation type="journal article" date="2019" name="Int. J. Syst. Evol. Microbiol.">
        <title>The Global Catalogue of Microorganisms (GCM) 10K type strain sequencing project: providing services to taxonomists for standard genome sequencing and annotation.</title>
        <authorList>
            <consortium name="The Broad Institute Genomics Platform"/>
            <consortium name="The Broad Institute Genome Sequencing Center for Infectious Disease"/>
            <person name="Wu L."/>
            <person name="Ma J."/>
        </authorList>
    </citation>
    <scope>NUCLEOTIDE SEQUENCE [LARGE SCALE GENOMIC DNA]</scope>
    <source>
        <strain evidence="12">KCTC 3950</strain>
    </source>
</reference>
<comment type="subcellular location">
    <subcellularLocation>
        <location evidence="1">Membrane</location>
        <topology evidence="1">Lipid-anchor</topology>
    </subcellularLocation>
</comment>
<organism evidence="11 12">
    <name type="scientific">Paenibacillus gansuensis</name>
    <dbReference type="NCBI Taxonomy" id="306542"/>
    <lineage>
        <taxon>Bacteria</taxon>
        <taxon>Bacillati</taxon>
        <taxon>Bacillota</taxon>
        <taxon>Bacilli</taxon>
        <taxon>Bacillales</taxon>
        <taxon>Paenibacillaceae</taxon>
        <taxon>Paenibacillus</taxon>
    </lineage>
</organism>
<dbReference type="InterPro" id="IPR046953">
    <property type="entry name" value="Spore_GerAC-like_C"/>
</dbReference>
<dbReference type="InterPro" id="IPR038501">
    <property type="entry name" value="Spore_GerAC_C_sf"/>
</dbReference>
<evidence type="ECO:0000256" key="7">
    <source>
        <dbReference type="ARBA" id="ARBA00023288"/>
    </source>
</evidence>
<feature type="signal peptide" evidence="8">
    <location>
        <begin position="1"/>
        <end position="29"/>
    </location>
</feature>
<dbReference type="InterPro" id="IPR008844">
    <property type="entry name" value="Spore_GerAC-like"/>
</dbReference>
<comment type="caution">
    <text evidence="11">The sequence shown here is derived from an EMBL/GenBank/DDBJ whole genome shotgun (WGS) entry which is preliminary data.</text>
</comment>
<evidence type="ECO:0000313" key="11">
    <source>
        <dbReference type="EMBL" id="MFD2613903.1"/>
    </source>
</evidence>
<evidence type="ECO:0000259" key="9">
    <source>
        <dbReference type="Pfam" id="PF05504"/>
    </source>
</evidence>
<gene>
    <name evidence="11" type="ORF">ACFSUF_15920</name>
</gene>
<evidence type="ECO:0000256" key="1">
    <source>
        <dbReference type="ARBA" id="ARBA00004635"/>
    </source>
</evidence>
<sequence>MSNSKHRKYKAIAYIPLLLFMFLSTSGCAKEQIINQVSLIQNIGIDTHKNAYKVTAAYATYGKETRMHILNGTAHTINESLISLTQQSDYPVAIGQTNTIFIHEHLARSGISDLASTIVRDPLVSNLSTIVIAKPKASTILSASSKYSPDFLFNLIKNNMTNGNIPQTNSHSFLDQYFGEGQDVSLPIIKIQPDGTFHINGVGVFRKDKLALLLSNDESLALKLLMDKKKTMSAIYEFKSDRNEFISYKIVNAKRRINMTNNQINISLKINADLRDYPKRFKIHNHYADIHKLRKIMESNLNDEVLALLHRLQKNKTDPVGFGKLARSNQRTWSEQAFMRSAYPKLTFIIKSEIHITQMGVGY</sequence>
<keyword evidence="12" id="KW-1185">Reference proteome</keyword>
<evidence type="ECO:0000313" key="12">
    <source>
        <dbReference type="Proteomes" id="UP001597541"/>
    </source>
</evidence>
<dbReference type="Pfam" id="PF05504">
    <property type="entry name" value="Spore_GerAC"/>
    <property type="match status" value="1"/>
</dbReference>
<feature type="domain" description="Spore germination protein N-terminal" evidence="10">
    <location>
        <begin position="32"/>
        <end position="191"/>
    </location>
</feature>
<evidence type="ECO:0000259" key="10">
    <source>
        <dbReference type="Pfam" id="PF25198"/>
    </source>
</evidence>
<evidence type="ECO:0000256" key="4">
    <source>
        <dbReference type="ARBA" id="ARBA00022729"/>
    </source>
</evidence>